<evidence type="ECO:0000256" key="3">
    <source>
        <dbReference type="ARBA" id="ARBA00022692"/>
    </source>
</evidence>
<dbReference type="PATRIC" id="fig|1408189.4.peg.1166"/>
<dbReference type="Proteomes" id="UP000058446">
    <property type="component" value="Chromosome"/>
</dbReference>
<dbReference type="KEGG" id="clw:CLAC_05880"/>
<accession>A0A0K2H072</accession>
<feature type="domain" description="DUF3817" evidence="7">
    <location>
        <begin position="10"/>
        <end position="93"/>
    </location>
</feature>
<dbReference type="PANTHER" id="PTHR40077:SF1">
    <property type="entry name" value="MEMBRANE PROTEIN"/>
    <property type="match status" value="1"/>
</dbReference>
<evidence type="ECO:0000256" key="1">
    <source>
        <dbReference type="ARBA" id="ARBA00004651"/>
    </source>
</evidence>
<reference evidence="8 9" key="1">
    <citation type="submission" date="2013-10" db="EMBL/GenBank/DDBJ databases">
        <title>Complete genome sequence of Corynebacterium lactis DSM 45799(T), isolated from raw cow milk.</title>
        <authorList>
            <person name="Ruckert C."/>
            <person name="Albersmeier A."/>
            <person name="Lipski A."/>
            <person name="Kalinowski J."/>
        </authorList>
    </citation>
    <scope>NUCLEOTIDE SEQUENCE [LARGE SCALE GENOMIC DNA]</scope>
    <source>
        <strain evidence="8 9">RW2-5</strain>
    </source>
</reference>
<keyword evidence="2" id="KW-1003">Cell membrane</keyword>
<evidence type="ECO:0000259" key="7">
    <source>
        <dbReference type="Pfam" id="PF12823"/>
    </source>
</evidence>
<dbReference type="STRING" id="1408189.CLAC_05880"/>
<dbReference type="InterPro" id="IPR023845">
    <property type="entry name" value="DUF3817_TM"/>
</dbReference>
<feature type="transmembrane region" description="Helical" evidence="6">
    <location>
        <begin position="13"/>
        <end position="34"/>
    </location>
</feature>
<proteinExistence type="predicted"/>
<dbReference type="EMBL" id="CP006841">
    <property type="protein sequence ID" value="ALA67323.1"/>
    <property type="molecule type" value="Genomic_DNA"/>
</dbReference>
<dbReference type="Pfam" id="PF12823">
    <property type="entry name" value="DUF3817"/>
    <property type="match status" value="1"/>
</dbReference>
<evidence type="ECO:0000256" key="6">
    <source>
        <dbReference type="SAM" id="Phobius"/>
    </source>
</evidence>
<dbReference type="AlphaFoldDB" id="A0A0K2H072"/>
<dbReference type="PANTHER" id="PTHR40077">
    <property type="entry name" value="MEMBRANE PROTEIN-RELATED"/>
    <property type="match status" value="1"/>
</dbReference>
<evidence type="ECO:0000256" key="4">
    <source>
        <dbReference type="ARBA" id="ARBA00022989"/>
    </source>
</evidence>
<gene>
    <name evidence="8" type="ORF">CLAC_05880</name>
</gene>
<feature type="transmembrane region" description="Helical" evidence="6">
    <location>
        <begin position="128"/>
        <end position="148"/>
    </location>
</feature>
<dbReference type="NCBIfam" id="TIGR03954">
    <property type="entry name" value="integ_memb_HG"/>
    <property type="match status" value="1"/>
</dbReference>
<comment type="subcellular location">
    <subcellularLocation>
        <location evidence="1">Cell membrane</location>
        <topology evidence="1">Multi-pass membrane protein</topology>
    </subcellularLocation>
</comment>
<evidence type="ECO:0000256" key="2">
    <source>
        <dbReference type="ARBA" id="ARBA00022475"/>
    </source>
</evidence>
<feature type="transmembrane region" description="Helical" evidence="6">
    <location>
        <begin position="41"/>
        <end position="64"/>
    </location>
</feature>
<protein>
    <submittedName>
        <fullName evidence="8">Membrane protein</fullName>
    </submittedName>
</protein>
<name>A0A0K2H072_9CORY</name>
<evidence type="ECO:0000313" key="9">
    <source>
        <dbReference type="Proteomes" id="UP000058446"/>
    </source>
</evidence>
<organism evidence="8 9">
    <name type="scientific">Corynebacterium lactis RW2-5</name>
    <dbReference type="NCBI Taxonomy" id="1408189"/>
    <lineage>
        <taxon>Bacteria</taxon>
        <taxon>Bacillati</taxon>
        <taxon>Actinomycetota</taxon>
        <taxon>Actinomycetes</taxon>
        <taxon>Mycobacteriales</taxon>
        <taxon>Corynebacteriaceae</taxon>
        <taxon>Corynebacterium</taxon>
    </lineage>
</organism>
<dbReference type="GO" id="GO:0005886">
    <property type="term" value="C:plasma membrane"/>
    <property type="evidence" value="ECO:0007669"/>
    <property type="project" value="UniProtKB-SubCell"/>
</dbReference>
<sequence>MTMNTPKGLYGKLALAEMVTWALLILGLALKYVFKVTEMATTIFGGIHGFTFLCYVATTILVWINQKWTFGRGVAGLFSSIIPFMTYPFEQNTLKAGLLEGPWRFTDVSERPNGIFEWALATIIRRPFLSALAILIILAVVFSLLLMAGPPTQWFS</sequence>
<evidence type="ECO:0000256" key="5">
    <source>
        <dbReference type="ARBA" id="ARBA00023136"/>
    </source>
</evidence>
<keyword evidence="9" id="KW-1185">Reference proteome</keyword>
<evidence type="ECO:0000313" key="8">
    <source>
        <dbReference type="EMBL" id="ALA67323.1"/>
    </source>
</evidence>
<keyword evidence="3 6" id="KW-0812">Transmembrane</keyword>
<keyword evidence="4 6" id="KW-1133">Transmembrane helix</keyword>
<keyword evidence="5 6" id="KW-0472">Membrane</keyword>